<dbReference type="EMBL" id="MVHD01000019">
    <property type="protein sequence ID" value="OQZ90344.1"/>
    <property type="molecule type" value="Genomic_DNA"/>
</dbReference>
<organism evidence="4 5">
    <name type="scientific">Mycobacterium alsense</name>
    <dbReference type="NCBI Taxonomy" id="324058"/>
    <lineage>
        <taxon>Bacteria</taxon>
        <taxon>Bacillati</taxon>
        <taxon>Actinomycetota</taxon>
        <taxon>Actinomycetes</taxon>
        <taxon>Mycobacteriales</taxon>
        <taxon>Mycobacteriaceae</taxon>
        <taxon>Mycobacterium</taxon>
    </lineage>
</organism>
<keyword evidence="2" id="KW-0472">Membrane</keyword>
<evidence type="ECO:0000256" key="1">
    <source>
        <dbReference type="SAM" id="MobiDB-lite"/>
    </source>
</evidence>
<keyword evidence="2" id="KW-1133">Transmembrane helix</keyword>
<evidence type="ECO:0000256" key="2">
    <source>
        <dbReference type="SAM" id="Phobius"/>
    </source>
</evidence>
<keyword evidence="2" id="KW-0812">Transmembrane</keyword>
<name>A0ABX3R8N9_9MYCO</name>
<evidence type="ECO:0000259" key="3">
    <source>
        <dbReference type="Pfam" id="PF13400"/>
    </source>
</evidence>
<proteinExistence type="predicted"/>
<dbReference type="InterPro" id="IPR021202">
    <property type="entry name" value="Rv3654c-like"/>
</dbReference>
<protein>
    <recommendedName>
        <fullName evidence="3">Putative Flp pilus-assembly TadG-like N-terminal domain-containing protein</fullName>
    </recommendedName>
</protein>
<evidence type="ECO:0000313" key="4">
    <source>
        <dbReference type="EMBL" id="OQZ90344.1"/>
    </source>
</evidence>
<gene>
    <name evidence="4" type="ORF">BST11_13220</name>
</gene>
<sequence>MSTPPARPPGWPRAVTNARRSKPRAASRPPGRGSRCAATGIFSWPRLSRIRNCCPRWTLRPGRSRRPSPGDDRGSATVVAAVMVVVLLWVTGAGAYVGSAVVARHRAQAAADLAALAAAARLPSGAAAACARARAVAHEMRVDDVGCGVEGLDVVVSTRVAVAFAGAARAAARAGPADTA</sequence>
<comment type="caution">
    <text evidence="4">The sequence shown here is derived from an EMBL/GenBank/DDBJ whole genome shotgun (WGS) entry which is preliminary data.</text>
</comment>
<dbReference type="Proteomes" id="UP000192319">
    <property type="component" value="Unassembled WGS sequence"/>
</dbReference>
<feature type="region of interest" description="Disordered" evidence="1">
    <location>
        <begin position="1"/>
        <end position="35"/>
    </location>
</feature>
<accession>A0ABX3R8N9</accession>
<feature type="domain" description="Putative Flp pilus-assembly TadG-like N-terminal" evidence="3">
    <location>
        <begin position="74"/>
        <end position="120"/>
    </location>
</feature>
<feature type="compositionally biased region" description="Pro residues" evidence="1">
    <location>
        <begin position="1"/>
        <end position="11"/>
    </location>
</feature>
<reference evidence="4 5" key="1">
    <citation type="submission" date="2017-02" db="EMBL/GenBank/DDBJ databases">
        <title>The new phylogeny of genus Mycobacterium.</title>
        <authorList>
            <person name="Tortoli E."/>
            <person name="Trovato A."/>
            <person name="Cirillo D.M."/>
        </authorList>
    </citation>
    <scope>NUCLEOTIDE SEQUENCE [LARGE SCALE GENOMIC DNA]</scope>
    <source>
        <strain evidence="4 5">DSM 45230</strain>
    </source>
</reference>
<feature type="compositionally biased region" description="Low complexity" evidence="1">
    <location>
        <begin position="26"/>
        <end position="35"/>
    </location>
</feature>
<dbReference type="NCBIfam" id="TIGR03816">
    <property type="entry name" value="tadE_like_DECH"/>
    <property type="match status" value="1"/>
</dbReference>
<keyword evidence="5" id="KW-1185">Reference proteome</keyword>
<evidence type="ECO:0000313" key="5">
    <source>
        <dbReference type="Proteomes" id="UP000192319"/>
    </source>
</evidence>
<dbReference type="InterPro" id="IPR028087">
    <property type="entry name" value="Tad_N"/>
</dbReference>
<dbReference type="Pfam" id="PF13400">
    <property type="entry name" value="Tad"/>
    <property type="match status" value="1"/>
</dbReference>
<feature type="transmembrane region" description="Helical" evidence="2">
    <location>
        <begin position="76"/>
        <end position="97"/>
    </location>
</feature>